<dbReference type="AlphaFoldDB" id="A0A1I7CAR7"/>
<name>A0A1I7CAR7_9GAMM</name>
<dbReference type="Proteomes" id="UP000199594">
    <property type="component" value="Unassembled WGS sequence"/>
</dbReference>
<sequence>MTNNTELYVQVSDRIDQLSNHLMPSEFDDFVNYDPCYYDMARGYCLLVHAELENYFERVGLAYLKSKYDRWVSGNGGEDCIIAITMTLAIEGHQSEDGLFSELLSKVRSSGGKGKLKTQLGRYVNEYYRWMLGRVNGIKKEDLKKIFAPAGVFEEIEPYVSSFDRYGELRGGIAHSNVGPGLVQEVNPKYFYDTLYRNIMPDLSSIDAILLRKNPDLNSVDWSRVTIRDTN</sequence>
<dbReference type="EMBL" id="FPAQ01000039">
    <property type="protein sequence ID" value="SFT96525.1"/>
    <property type="molecule type" value="Genomic_DNA"/>
</dbReference>
<proteinExistence type="predicted"/>
<evidence type="ECO:0000313" key="2">
    <source>
        <dbReference type="Proteomes" id="UP000199594"/>
    </source>
</evidence>
<protein>
    <recommendedName>
        <fullName evidence="3">RiboL-PSP-HEPN domain-containing protein</fullName>
    </recommendedName>
</protein>
<evidence type="ECO:0008006" key="3">
    <source>
        <dbReference type="Google" id="ProtNLM"/>
    </source>
</evidence>
<dbReference type="RefSeq" id="WP_139233957.1">
    <property type="nucleotide sequence ID" value="NZ_FPAQ01000039.1"/>
</dbReference>
<organism evidence="1 2">
    <name type="scientific">Halomonas saccharevitans</name>
    <dbReference type="NCBI Taxonomy" id="416872"/>
    <lineage>
        <taxon>Bacteria</taxon>
        <taxon>Pseudomonadati</taxon>
        <taxon>Pseudomonadota</taxon>
        <taxon>Gammaproteobacteria</taxon>
        <taxon>Oceanospirillales</taxon>
        <taxon>Halomonadaceae</taxon>
        <taxon>Halomonas</taxon>
    </lineage>
</organism>
<dbReference type="OrthoDB" id="4239190at2"/>
<evidence type="ECO:0000313" key="1">
    <source>
        <dbReference type="EMBL" id="SFT96525.1"/>
    </source>
</evidence>
<accession>A0A1I7CAR7</accession>
<reference evidence="1 2" key="1">
    <citation type="submission" date="2016-10" db="EMBL/GenBank/DDBJ databases">
        <authorList>
            <person name="de Groot N.N."/>
        </authorList>
    </citation>
    <scope>NUCLEOTIDE SEQUENCE [LARGE SCALE GENOMIC DNA]</scope>
    <source>
        <strain evidence="1 2">CGMCC 1.6493</strain>
    </source>
</reference>
<gene>
    <name evidence="1" type="ORF">SAMN04487956_13938</name>
</gene>